<evidence type="ECO:0000256" key="1">
    <source>
        <dbReference type="SAM" id="Phobius"/>
    </source>
</evidence>
<accession>A0ABY7EGJ8</accession>
<gene>
    <name evidence="2" type="ORF">MAR_019081</name>
</gene>
<evidence type="ECO:0000313" key="3">
    <source>
        <dbReference type="Proteomes" id="UP001164746"/>
    </source>
</evidence>
<name>A0ABY7EGJ8_MYAAR</name>
<keyword evidence="1" id="KW-1133">Transmembrane helix</keyword>
<dbReference type="EMBL" id="CP111017">
    <property type="protein sequence ID" value="WAR09123.1"/>
    <property type="molecule type" value="Genomic_DNA"/>
</dbReference>
<protein>
    <submittedName>
        <fullName evidence="2">Uncharacterized protein</fullName>
    </submittedName>
</protein>
<dbReference type="Proteomes" id="UP001164746">
    <property type="component" value="Chromosome 6"/>
</dbReference>
<evidence type="ECO:0000313" key="2">
    <source>
        <dbReference type="EMBL" id="WAR09123.1"/>
    </source>
</evidence>
<feature type="transmembrane region" description="Helical" evidence="1">
    <location>
        <begin position="146"/>
        <end position="168"/>
    </location>
</feature>
<keyword evidence="1" id="KW-0812">Transmembrane</keyword>
<organism evidence="2 3">
    <name type="scientific">Mya arenaria</name>
    <name type="common">Soft-shell clam</name>
    <dbReference type="NCBI Taxonomy" id="6604"/>
    <lineage>
        <taxon>Eukaryota</taxon>
        <taxon>Metazoa</taxon>
        <taxon>Spiralia</taxon>
        <taxon>Lophotrochozoa</taxon>
        <taxon>Mollusca</taxon>
        <taxon>Bivalvia</taxon>
        <taxon>Autobranchia</taxon>
        <taxon>Heteroconchia</taxon>
        <taxon>Euheterodonta</taxon>
        <taxon>Imparidentia</taxon>
        <taxon>Neoheterodontei</taxon>
        <taxon>Myida</taxon>
        <taxon>Myoidea</taxon>
        <taxon>Myidae</taxon>
        <taxon>Mya</taxon>
    </lineage>
</organism>
<feature type="transmembrane region" description="Helical" evidence="1">
    <location>
        <begin position="51"/>
        <end position="77"/>
    </location>
</feature>
<keyword evidence="3" id="KW-1185">Reference proteome</keyword>
<feature type="transmembrane region" description="Helical" evidence="1">
    <location>
        <begin position="89"/>
        <end position="113"/>
    </location>
</feature>
<proteinExistence type="predicted"/>
<sequence length="236" mass="25990">MACDCAAKYVLLFYTALSLVQLGVSITLLVFGARGQSLLEREGAGPGIPYFVGALLTGTVFIITSLCSLAMVILWLVNYDTVKAGQRMSMVFCVFVYLGLPCTILGLIFTAAFGLSNCKQDSGAQNYDQTGFCSYEKNIDENYNTAVVILVLILLLFVTFVIDVFMLCKYGDLQDDTLEQGTLESGVAQGAPGSSGNKNKILKKMQQDRERRNDIQRQIRMGVPPNRVVPKYFKKI</sequence>
<feature type="transmembrane region" description="Helical" evidence="1">
    <location>
        <begin position="12"/>
        <end position="31"/>
    </location>
</feature>
<keyword evidence="1" id="KW-0472">Membrane</keyword>
<reference evidence="2" key="1">
    <citation type="submission" date="2022-11" db="EMBL/GenBank/DDBJ databases">
        <title>Centuries of genome instability and evolution in soft-shell clam transmissible cancer (bioRxiv).</title>
        <authorList>
            <person name="Hart S.F.M."/>
            <person name="Yonemitsu M.A."/>
            <person name="Giersch R.M."/>
            <person name="Beal B.F."/>
            <person name="Arriagada G."/>
            <person name="Davis B.W."/>
            <person name="Ostrander E.A."/>
            <person name="Goff S.P."/>
            <person name="Metzger M.J."/>
        </authorList>
    </citation>
    <scope>NUCLEOTIDE SEQUENCE</scope>
    <source>
        <strain evidence="2">MELC-2E11</strain>
        <tissue evidence="2">Siphon/mantle</tissue>
    </source>
</reference>